<comment type="caution">
    <text evidence="1">The sequence shown here is derived from an EMBL/GenBank/DDBJ whole genome shotgun (WGS) entry which is preliminary data.</text>
</comment>
<keyword evidence="2" id="KW-1185">Reference proteome</keyword>
<dbReference type="RefSeq" id="WP_195893924.1">
    <property type="nucleotide sequence ID" value="NZ_JADOGI010000007.1"/>
</dbReference>
<proteinExistence type="predicted"/>
<dbReference type="AlphaFoldDB" id="A0A931A4M3"/>
<evidence type="ECO:0000313" key="2">
    <source>
        <dbReference type="Proteomes" id="UP000605361"/>
    </source>
</evidence>
<accession>A0A931A4M3</accession>
<evidence type="ECO:0000313" key="1">
    <source>
        <dbReference type="EMBL" id="MBF8184935.1"/>
    </source>
</evidence>
<protein>
    <submittedName>
        <fullName evidence="1">Uncharacterized protein</fullName>
    </submittedName>
</protein>
<gene>
    <name evidence="1" type="ORF">ITP53_04105</name>
</gene>
<sequence>MKRYRIAMRESFADLWPWFTANAPSRSFSDMEVESDEWRECRLAAYRAAASVMVDRYSRGQFPPPPFPQDDLKGLPAEDPRMSRSTAAYRAVCRLRAVAPGLAGGRQYPSGAWRDVPEVIGRSEYELAPWPALRAILDPVHDAALLGEDGDRMADLVSDAAQQLAAQVSPESPWHRDRHPLQDDHDGHSLSQFVEYLTRQDDPAWADAVRRAAPWHAPRWNGRAYIPQQVHAVVVTAMVVYVLAAQRREQAAQISPEMVLHALTTYVPVADWLGTALAECGHSTGTASVIAQRFAALTYDHQPPASVEPMSDGTGWSGPVLGEALYRAVSLLRASPARSGASTTSASCSPG</sequence>
<dbReference type="EMBL" id="JADOGI010000007">
    <property type="protein sequence ID" value="MBF8184935.1"/>
    <property type="molecule type" value="Genomic_DNA"/>
</dbReference>
<name>A0A931A4M3_9ACTN</name>
<dbReference type="Proteomes" id="UP000605361">
    <property type="component" value="Unassembled WGS sequence"/>
</dbReference>
<reference evidence="1" key="1">
    <citation type="submission" date="2020-11" db="EMBL/GenBank/DDBJ databases">
        <title>Whole-genome analyses of Nonomuraea sp. K274.</title>
        <authorList>
            <person name="Veyisoglu A."/>
        </authorList>
    </citation>
    <scope>NUCLEOTIDE SEQUENCE</scope>
    <source>
        <strain evidence="1">K274</strain>
    </source>
</reference>
<organism evidence="1 2">
    <name type="scientific">Nonomuraea cypriaca</name>
    <dbReference type="NCBI Taxonomy" id="1187855"/>
    <lineage>
        <taxon>Bacteria</taxon>
        <taxon>Bacillati</taxon>
        <taxon>Actinomycetota</taxon>
        <taxon>Actinomycetes</taxon>
        <taxon>Streptosporangiales</taxon>
        <taxon>Streptosporangiaceae</taxon>
        <taxon>Nonomuraea</taxon>
    </lineage>
</organism>